<keyword evidence="6" id="KW-0255">Endonuclease</keyword>
<gene>
    <name evidence="6" type="primary">sbcD</name>
    <name evidence="8" type="ORF">HNQ39_000060</name>
</gene>
<accession>A0A7W9SLZ6</accession>
<comment type="function">
    <text evidence="6">SbcCD cleaves DNA hairpin structures. These structures can inhibit DNA replication and are intermediates in certain DNA recombination reactions. The complex acts as a 3'-&gt;5' double strand exonuclease that can open hairpins. It also has a 5' single-strand endonuclease activity.</text>
</comment>
<dbReference type="GO" id="GO:0008408">
    <property type="term" value="F:3'-5' exonuclease activity"/>
    <property type="evidence" value="ECO:0007669"/>
    <property type="project" value="InterPro"/>
</dbReference>
<keyword evidence="6" id="KW-0233">DNA recombination</keyword>
<evidence type="ECO:0000313" key="8">
    <source>
        <dbReference type="EMBL" id="MBB6048298.1"/>
    </source>
</evidence>
<dbReference type="GO" id="GO:0006260">
    <property type="term" value="P:DNA replication"/>
    <property type="evidence" value="ECO:0007669"/>
    <property type="project" value="UniProtKB-KW"/>
</dbReference>
<dbReference type="RefSeq" id="WP_184191764.1">
    <property type="nucleotide sequence ID" value="NZ_JACHGW010000001.1"/>
</dbReference>
<keyword evidence="5 6" id="KW-0269">Exonuclease</keyword>
<dbReference type="Proteomes" id="UP000520814">
    <property type="component" value="Unassembled WGS sequence"/>
</dbReference>
<evidence type="ECO:0000256" key="1">
    <source>
        <dbReference type="ARBA" id="ARBA00010555"/>
    </source>
</evidence>
<keyword evidence="3 6" id="KW-0540">Nuclease</keyword>
<keyword evidence="6" id="KW-0235">DNA replication</keyword>
<dbReference type="Pfam" id="PF00149">
    <property type="entry name" value="Metallophos"/>
    <property type="match status" value="1"/>
</dbReference>
<comment type="caution">
    <text evidence="8">The sequence shown here is derived from an EMBL/GenBank/DDBJ whole genome shotgun (WGS) entry which is preliminary data.</text>
</comment>
<dbReference type="InterPro" id="IPR004593">
    <property type="entry name" value="SbcD"/>
</dbReference>
<sequence length="419" mass="46477">MPHPAEKIRLLHFADVHLGVETHGKFNPETGLNTRLEDFKNSLDQGISLALEADIDLAIFAGDAYKARDPSQTHQKLFAASLRRLTDAGVPVVMLVGNHDIPNTRGRAHALEIYDVLGGAGVQILSRPELIPIQTRRGEVLVGGMPYLPRARVLTQDETKNKTVEEIAQLIRDKYIEYIASLAHQAAEHPEHIALLTAHFTVADARVGVQGVLLNAAEPQVPVSALALPQFDYVALGHIHKRQDCNSRRQPPVVYCGSIDRLDFGEKDENKGIVLADISKQNAEFRYVDVDVRTFLEIAIDATDADEPTEKILAELAKRPLKDAVVKLSYKVPREKAPLVREEELRKALSEAHSVVAISRDLPGQTLTTRAEGLTEQLTPEQALTLYLDTRRPDLAPLREDFMAAARRLMDDLRQEALA</sequence>
<evidence type="ECO:0000256" key="3">
    <source>
        <dbReference type="ARBA" id="ARBA00022722"/>
    </source>
</evidence>
<dbReference type="CDD" id="cd00840">
    <property type="entry name" value="MPP_Mre11_N"/>
    <property type="match status" value="1"/>
</dbReference>
<comment type="similarity">
    <text evidence="1 6">Belongs to the SbcD family.</text>
</comment>
<evidence type="ECO:0000313" key="9">
    <source>
        <dbReference type="Proteomes" id="UP000520814"/>
    </source>
</evidence>
<proteinExistence type="inferred from homology"/>
<dbReference type="Gene3D" id="3.60.21.10">
    <property type="match status" value="1"/>
</dbReference>
<dbReference type="EMBL" id="JACHGW010000001">
    <property type="protein sequence ID" value="MBB6048298.1"/>
    <property type="molecule type" value="Genomic_DNA"/>
</dbReference>
<dbReference type="InterPro" id="IPR050535">
    <property type="entry name" value="DNA_Repair-Maintenance_Comp"/>
</dbReference>
<dbReference type="GO" id="GO:0004519">
    <property type="term" value="F:endonuclease activity"/>
    <property type="evidence" value="ECO:0007669"/>
    <property type="project" value="UniProtKB-KW"/>
</dbReference>
<comment type="subunit">
    <text evidence="6">Heterodimer of SbcC and SbcD.</text>
</comment>
<name>A0A7W9SLZ6_ARMRO</name>
<evidence type="ECO:0000256" key="2">
    <source>
        <dbReference type="ARBA" id="ARBA00013365"/>
    </source>
</evidence>
<dbReference type="AlphaFoldDB" id="A0A7W9SLZ6"/>
<organism evidence="8 9">
    <name type="scientific">Armatimonas rosea</name>
    <dbReference type="NCBI Taxonomy" id="685828"/>
    <lineage>
        <taxon>Bacteria</taxon>
        <taxon>Bacillati</taxon>
        <taxon>Armatimonadota</taxon>
        <taxon>Armatimonadia</taxon>
        <taxon>Armatimonadales</taxon>
        <taxon>Armatimonadaceae</taxon>
        <taxon>Armatimonas</taxon>
    </lineage>
</organism>
<evidence type="ECO:0000259" key="7">
    <source>
        <dbReference type="Pfam" id="PF00149"/>
    </source>
</evidence>
<keyword evidence="9" id="KW-1185">Reference proteome</keyword>
<dbReference type="InterPro" id="IPR004843">
    <property type="entry name" value="Calcineurin-like_PHP"/>
</dbReference>
<reference evidence="8 9" key="1">
    <citation type="submission" date="2020-08" db="EMBL/GenBank/DDBJ databases">
        <title>Genomic Encyclopedia of Type Strains, Phase IV (KMG-IV): sequencing the most valuable type-strain genomes for metagenomic binning, comparative biology and taxonomic classification.</title>
        <authorList>
            <person name="Goeker M."/>
        </authorList>
    </citation>
    <scope>NUCLEOTIDE SEQUENCE [LARGE SCALE GENOMIC DNA]</scope>
    <source>
        <strain evidence="8 9">DSM 23562</strain>
    </source>
</reference>
<evidence type="ECO:0000256" key="5">
    <source>
        <dbReference type="ARBA" id="ARBA00022839"/>
    </source>
</evidence>
<dbReference type="PANTHER" id="PTHR30337">
    <property type="entry name" value="COMPONENT OF ATP-DEPENDENT DSDNA EXONUCLEASE"/>
    <property type="match status" value="1"/>
</dbReference>
<dbReference type="PANTHER" id="PTHR30337:SF0">
    <property type="entry name" value="NUCLEASE SBCCD SUBUNIT D"/>
    <property type="match status" value="1"/>
</dbReference>
<dbReference type="SUPFAM" id="SSF56300">
    <property type="entry name" value="Metallo-dependent phosphatases"/>
    <property type="match status" value="1"/>
</dbReference>
<dbReference type="InterPro" id="IPR029052">
    <property type="entry name" value="Metallo-depent_PP-like"/>
</dbReference>
<evidence type="ECO:0000256" key="4">
    <source>
        <dbReference type="ARBA" id="ARBA00022801"/>
    </source>
</evidence>
<dbReference type="InterPro" id="IPR041796">
    <property type="entry name" value="Mre11_N"/>
</dbReference>
<dbReference type="GO" id="GO:0006310">
    <property type="term" value="P:DNA recombination"/>
    <property type="evidence" value="ECO:0007669"/>
    <property type="project" value="UniProtKB-KW"/>
</dbReference>
<protein>
    <recommendedName>
        <fullName evidence="2 6">Nuclease SbcCD subunit D</fullName>
    </recommendedName>
</protein>
<evidence type="ECO:0000256" key="6">
    <source>
        <dbReference type="RuleBase" id="RU363069"/>
    </source>
</evidence>
<keyword evidence="4 6" id="KW-0378">Hydrolase</keyword>
<dbReference type="NCBIfam" id="TIGR00619">
    <property type="entry name" value="sbcd"/>
    <property type="match status" value="1"/>
</dbReference>
<feature type="domain" description="Calcineurin-like phosphoesterase" evidence="7">
    <location>
        <begin position="8"/>
        <end position="241"/>
    </location>
</feature>